<dbReference type="PANTHER" id="PTHR11203:SF37">
    <property type="entry name" value="INTEGRATOR COMPLEX SUBUNIT 11"/>
    <property type="match status" value="1"/>
</dbReference>
<evidence type="ECO:0000313" key="2">
    <source>
        <dbReference type="EMBL" id="ACK69890.1"/>
    </source>
</evidence>
<keyword evidence="3" id="KW-1185">Reference proteome</keyword>
<organism evidence="2 3">
    <name type="scientific">Gloeothece citriformis (strain PCC 7424)</name>
    <name type="common">Cyanothece sp. (strain PCC 7424)</name>
    <dbReference type="NCBI Taxonomy" id="65393"/>
    <lineage>
        <taxon>Bacteria</taxon>
        <taxon>Bacillati</taxon>
        <taxon>Cyanobacteriota</taxon>
        <taxon>Cyanophyceae</taxon>
        <taxon>Oscillatoriophycideae</taxon>
        <taxon>Chroococcales</taxon>
        <taxon>Aphanothecaceae</taxon>
        <taxon>Gloeothece</taxon>
        <taxon>Gloeothece citriformis</taxon>
    </lineage>
</organism>
<dbReference type="eggNOG" id="COG1236">
    <property type="taxonomic scope" value="Bacteria"/>
</dbReference>
<proteinExistence type="predicted"/>
<dbReference type="InterPro" id="IPR001279">
    <property type="entry name" value="Metallo-B-lactamas"/>
</dbReference>
<dbReference type="GO" id="GO:0004521">
    <property type="term" value="F:RNA endonuclease activity"/>
    <property type="evidence" value="ECO:0007669"/>
    <property type="project" value="TreeGrafter"/>
</dbReference>
<gene>
    <name evidence="2" type="ordered locus">PCC7424_1448</name>
</gene>
<dbReference type="EMBL" id="CP001291">
    <property type="protein sequence ID" value="ACK69890.1"/>
    <property type="molecule type" value="Genomic_DNA"/>
</dbReference>
<dbReference type="HOGENOM" id="CLU_489866_0_0_3"/>
<dbReference type="Gene3D" id="3.60.15.10">
    <property type="entry name" value="Ribonuclease Z/Hydroxyacylglutathione hydrolase-like"/>
    <property type="match status" value="1"/>
</dbReference>
<sequence length="550" mass="62474">MSQRRPTSSDYQNQLSCFPYGVGHENEGICLLVEMGPYRILLDCGLEDIQPLQTDSNSPAHLVFCSHAHSDHARGLLALHQAFPQMPIYASHVTVELLPLNWLDHRSEEISDFCQGLQWRTPVNLFKDLSAEIFPAGHLPGAAAILLTYKTPKRTYKVFYTGDFSLSNFQLVEGLSVELLRGLAPDVLIIEGSYGTMRHPHRRQQEKNLMMRIYQALANGQSILLPVPTLGLGQEILKLLRSHHQFTGKDLDIWVDGDVTTACDAYLQLLSEFPVSVQNFAKHQSLFWDERICPRMRRLTPTAIPQLAINPSIVVTDKFEELGKYCLSNGRSWLILIPSHWHNRLDHSPLKELKYCPFVSIETYLLAEHSDSRNTTQLIHNLRPQHVIFVHGSPNYLADLTSLEELQNRYQLHSPQVQTLVELPIGEQFIQPVTPTPTQYEGELNEQGTAITITLPDGITHDPRWSHFSDTGLVEARWQGEELLIRGLSQRELLSHTNSSRRLEDIDCCGTCSHYKSQRCWNPASPLYGFKVTPEGYCPVFEPQQQVSES</sequence>
<dbReference type="STRING" id="65393.PCC7424_1448"/>
<dbReference type="SMART" id="SM00849">
    <property type="entry name" value="Lactamase_B"/>
    <property type="match status" value="1"/>
</dbReference>
<dbReference type="InterPro" id="IPR050698">
    <property type="entry name" value="MBL"/>
</dbReference>
<accession>B7K8D0</accession>
<dbReference type="OrthoDB" id="9803916at2"/>
<evidence type="ECO:0000313" key="3">
    <source>
        <dbReference type="Proteomes" id="UP000002384"/>
    </source>
</evidence>
<reference evidence="3" key="1">
    <citation type="journal article" date="2011" name="MBio">
        <title>Novel metabolic attributes of the genus Cyanothece, comprising a group of unicellular nitrogen-fixing Cyanobacteria.</title>
        <authorList>
            <person name="Bandyopadhyay A."/>
            <person name="Elvitigala T."/>
            <person name="Welsh E."/>
            <person name="Stockel J."/>
            <person name="Liberton M."/>
            <person name="Min H."/>
            <person name="Sherman L.A."/>
            <person name="Pakrasi H.B."/>
        </authorList>
    </citation>
    <scope>NUCLEOTIDE SEQUENCE [LARGE SCALE GENOMIC DNA]</scope>
    <source>
        <strain evidence="3">PCC 7424</strain>
    </source>
</reference>
<dbReference type="SUPFAM" id="SSF56281">
    <property type="entry name" value="Metallo-hydrolase/oxidoreductase"/>
    <property type="match status" value="1"/>
</dbReference>
<dbReference type="Proteomes" id="UP000002384">
    <property type="component" value="Chromosome"/>
</dbReference>
<dbReference type="AlphaFoldDB" id="B7K8D0"/>
<evidence type="ECO:0000259" key="1">
    <source>
        <dbReference type="SMART" id="SM00849"/>
    </source>
</evidence>
<dbReference type="KEGG" id="cyc:PCC7424_1448"/>
<name>B7K8D0_GLOC7</name>
<dbReference type="Pfam" id="PF12706">
    <property type="entry name" value="Lactamase_B_2"/>
    <property type="match status" value="1"/>
</dbReference>
<dbReference type="PANTHER" id="PTHR11203">
    <property type="entry name" value="CLEAVAGE AND POLYADENYLATION SPECIFICITY FACTOR FAMILY MEMBER"/>
    <property type="match status" value="1"/>
</dbReference>
<dbReference type="RefSeq" id="WP_012598835.1">
    <property type="nucleotide sequence ID" value="NC_011729.1"/>
</dbReference>
<dbReference type="InterPro" id="IPR036866">
    <property type="entry name" value="RibonucZ/Hydroxyglut_hydro"/>
</dbReference>
<protein>
    <submittedName>
        <fullName evidence="2">Beta-lactamase domain protein</fullName>
    </submittedName>
</protein>
<feature type="domain" description="Metallo-beta-lactamase" evidence="1">
    <location>
        <begin position="27"/>
        <end position="217"/>
    </location>
</feature>